<keyword evidence="4" id="KW-1185">Reference proteome</keyword>
<feature type="domain" description="AMP-dependent synthetase/ligase" evidence="1">
    <location>
        <begin position="27"/>
        <end position="401"/>
    </location>
</feature>
<protein>
    <submittedName>
        <fullName evidence="3">Medium-chain fatty-acid--CoA ligase</fullName>
        <ecNumber evidence="3">6.2.1.-</ecNumber>
    </submittedName>
</protein>
<dbReference type="EC" id="6.2.1.-" evidence="3"/>
<dbReference type="GO" id="GO:0016874">
    <property type="term" value="F:ligase activity"/>
    <property type="evidence" value="ECO:0007669"/>
    <property type="project" value="UniProtKB-KW"/>
</dbReference>
<dbReference type="PANTHER" id="PTHR43767">
    <property type="entry name" value="LONG-CHAIN-FATTY-ACID--COA LIGASE"/>
    <property type="match status" value="1"/>
</dbReference>
<dbReference type="Gene3D" id="3.30.300.30">
    <property type="match status" value="1"/>
</dbReference>
<accession>A0ABQ0YHM5</accession>
<name>A0ABQ0YHM5_9NOCA</name>
<dbReference type="Proteomes" id="UP000325466">
    <property type="component" value="Unassembled WGS sequence"/>
</dbReference>
<feature type="domain" description="AMP-binding enzyme C-terminal" evidence="2">
    <location>
        <begin position="450"/>
        <end position="523"/>
    </location>
</feature>
<keyword evidence="3" id="KW-0436">Ligase</keyword>
<dbReference type="Pfam" id="PF00501">
    <property type="entry name" value="AMP-binding"/>
    <property type="match status" value="1"/>
</dbReference>
<evidence type="ECO:0000259" key="2">
    <source>
        <dbReference type="Pfam" id="PF13193"/>
    </source>
</evidence>
<reference evidence="3 4" key="1">
    <citation type="journal article" date="2018" name="Biodegradation">
        <title>1,4-Dioxane degradation characteristics of Rhodococcus aetherivorans JCM 14343.</title>
        <authorList>
            <person name="Inoue D."/>
            <person name="Tsunoda T."/>
            <person name="Yamamoto N."/>
            <person name="Ike M."/>
            <person name="Sei K."/>
        </authorList>
    </citation>
    <scope>NUCLEOTIDE SEQUENCE [LARGE SCALE GENOMIC DNA]</scope>
    <source>
        <strain evidence="3 4">JCM 14343</strain>
    </source>
</reference>
<dbReference type="EMBL" id="BLAH01000037">
    <property type="protein sequence ID" value="GES36005.1"/>
    <property type="molecule type" value="Genomic_DNA"/>
</dbReference>
<proteinExistence type="predicted"/>
<organism evidence="3 4">
    <name type="scientific">Rhodococcus aetherivorans</name>
    <dbReference type="NCBI Taxonomy" id="191292"/>
    <lineage>
        <taxon>Bacteria</taxon>
        <taxon>Bacillati</taxon>
        <taxon>Actinomycetota</taxon>
        <taxon>Actinomycetes</taxon>
        <taxon>Mycobacteriales</taxon>
        <taxon>Nocardiaceae</taxon>
        <taxon>Rhodococcus</taxon>
    </lineage>
</organism>
<dbReference type="Pfam" id="PF13193">
    <property type="entry name" value="AMP-binding_C"/>
    <property type="match status" value="1"/>
</dbReference>
<dbReference type="PROSITE" id="PS00455">
    <property type="entry name" value="AMP_BINDING"/>
    <property type="match status" value="1"/>
</dbReference>
<evidence type="ECO:0000259" key="1">
    <source>
        <dbReference type="Pfam" id="PF00501"/>
    </source>
</evidence>
<dbReference type="InterPro" id="IPR000873">
    <property type="entry name" value="AMP-dep_synth/lig_dom"/>
</dbReference>
<dbReference type="PANTHER" id="PTHR43767:SF11">
    <property type="entry name" value="MEDIUM-CHAIN-FATTY-ACID--COA LIGASE"/>
    <property type="match status" value="1"/>
</dbReference>
<dbReference type="NCBIfam" id="NF004837">
    <property type="entry name" value="PRK06187.1"/>
    <property type="match status" value="1"/>
</dbReference>
<evidence type="ECO:0000313" key="3">
    <source>
        <dbReference type="EMBL" id="GES36005.1"/>
    </source>
</evidence>
<dbReference type="CDD" id="cd12119">
    <property type="entry name" value="ttLC_FACS_AlkK_like"/>
    <property type="match status" value="1"/>
</dbReference>
<sequence length="534" mass="58660">MQSLMMDVPLQIKTLLWRAERLYGHKEIIARTGDAFDAFTFTELGRRARKLSNVLAGLGVTFGDRVGTLAWNTAEHLVAYYAVPCMGAVLHTVNTRLSDDQIAYTIAHAGDTVLLVSSDQLPLLARLTGRLADVRTVVVLDGEAPADVELGVPVLAYTDLMAEASDEYDYPDLDENTAASMCYSSGTTGDPKGVVYSHRSTVLHALGLCTTGTIGVSEKERYLLVTPLSHVNSWGMPFACVLQGATIILPGDHPVGADYLKVIEDAAPTVLVGAVTVGMLIRRALEEHPGDYDVSSLHTMWLGGQAPPVVEMKWWKQAHGIHITQAWGMTEASPVLTFSGLTSTNQDLDEDARFEIFSTQGQPLPLVEIKLVREDESEAPWDGKTPGEVLVRAPWVISEYYNDPRSAGSFSDGWFRTGDIATMTQDGYLTIVDRAKDLIKSGGEWISSVELENALIAHPKVIEASVVGAPDPKWIERPVAFVVLSDTVSPDELKLFLKKRFPSFWVPDRFEVITELPKTSVGKFDKKRLRNEYV</sequence>
<dbReference type="InterPro" id="IPR050237">
    <property type="entry name" value="ATP-dep_AMP-bd_enzyme"/>
</dbReference>
<dbReference type="InterPro" id="IPR020845">
    <property type="entry name" value="AMP-binding_CS"/>
</dbReference>
<dbReference type="InterPro" id="IPR025110">
    <property type="entry name" value="AMP-bd_C"/>
</dbReference>
<evidence type="ECO:0000313" key="4">
    <source>
        <dbReference type="Proteomes" id="UP000325466"/>
    </source>
</evidence>
<gene>
    <name evidence="3" type="ORF">RAJCM14343_1254</name>
</gene>
<dbReference type="Gene3D" id="3.40.50.12780">
    <property type="entry name" value="N-terminal domain of ligase-like"/>
    <property type="match status" value="1"/>
</dbReference>
<dbReference type="InterPro" id="IPR045851">
    <property type="entry name" value="AMP-bd_C_sf"/>
</dbReference>
<comment type="caution">
    <text evidence="3">The sequence shown here is derived from an EMBL/GenBank/DDBJ whole genome shotgun (WGS) entry which is preliminary data.</text>
</comment>
<dbReference type="InterPro" id="IPR042099">
    <property type="entry name" value="ANL_N_sf"/>
</dbReference>
<dbReference type="SUPFAM" id="SSF56801">
    <property type="entry name" value="Acetyl-CoA synthetase-like"/>
    <property type="match status" value="1"/>
</dbReference>
<dbReference type="RefSeq" id="WP_200868119.1">
    <property type="nucleotide sequence ID" value="NZ_BAAAYP010000046.1"/>
</dbReference>